<dbReference type="Proteomes" id="UP001597540">
    <property type="component" value="Unassembled WGS sequence"/>
</dbReference>
<protein>
    <submittedName>
        <fullName evidence="1">Uncharacterized protein</fullName>
    </submittedName>
</protein>
<comment type="caution">
    <text evidence="1">The sequence shown here is derived from an EMBL/GenBank/DDBJ whole genome shotgun (WGS) entry which is preliminary data.</text>
</comment>
<gene>
    <name evidence="1" type="ORF">ACFSVM_23055</name>
</gene>
<dbReference type="RefSeq" id="WP_076314424.1">
    <property type="nucleotide sequence ID" value="NZ_JBHUMJ010000011.1"/>
</dbReference>
<reference evidence="2" key="1">
    <citation type="journal article" date="2019" name="Int. J. Syst. Evol. Microbiol.">
        <title>The Global Catalogue of Microorganisms (GCM) 10K type strain sequencing project: providing services to taxonomists for standard genome sequencing and annotation.</title>
        <authorList>
            <consortium name="The Broad Institute Genomics Platform"/>
            <consortium name="The Broad Institute Genome Sequencing Center for Infectious Disease"/>
            <person name="Wu L."/>
            <person name="Ma J."/>
        </authorList>
    </citation>
    <scope>NUCLEOTIDE SEQUENCE [LARGE SCALE GENOMIC DNA]</scope>
    <source>
        <strain evidence="2">KCTC 33849</strain>
    </source>
</reference>
<sequence>MHVPVIYEHWSESDKKVIEPLTQLHVSQEELFVRKLVNATIIRGELYEHTANESEDGHRHFIYAKKFNPDEYSYGKALYEAAFDAYQVSSGSIACEYVLWKGRSFQSFELNIPLSSTMDIARLLLDHYLVHRDETYESVYTVFDTDRSKVVLYLKRGEF</sequence>
<evidence type="ECO:0000313" key="2">
    <source>
        <dbReference type="Proteomes" id="UP001597540"/>
    </source>
</evidence>
<accession>A0ABW5SUL2</accession>
<evidence type="ECO:0000313" key="1">
    <source>
        <dbReference type="EMBL" id="MFD2703316.1"/>
    </source>
</evidence>
<keyword evidence="2" id="KW-1185">Reference proteome</keyword>
<proteinExistence type="predicted"/>
<dbReference type="EMBL" id="JBHUMJ010000011">
    <property type="protein sequence ID" value="MFD2703316.1"/>
    <property type="molecule type" value="Genomic_DNA"/>
</dbReference>
<name>A0ABW5SUL2_9BACL</name>
<organism evidence="1 2">
    <name type="scientific">Paenibacillus shunpengii</name>
    <dbReference type="NCBI Taxonomy" id="2054424"/>
    <lineage>
        <taxon>Bacteria</taxon>
        <taxon>Bacillati</taxon>
        <taxon>Bacillota</taxon>
        <taxon>Bacilli</taxon>
        <taxon>Bacillales</taxon>
        <taxon>Paenibacillaceae</taxon>
        <taxon>Paenibacillus</taxon>
    </lineage>
</organism>